<dbReference type="PANTHER" id="PTHR47271:SF2">
    <property type="entry name" value="ARGININE DEIMINASE"/>
    <property type="match status" value="1"/>
</dbReference>
<dbReference type="HAMAP" id="MF_00242">
    <property type="entry name" value="Arg_deiminase"/>
    <property type="match status" value="1"/>
</dbReference>
<comment type="pathway">
    <text evidence="3">Amino-acid degradation; L-arginine degradation via ADI pathway; carbamoyl phosphate from L-arginine: step 1/2.</text>
</comment>
<dbReference type="Gene3D" id="3.75.10.10">
    <property type="entry name" value="L-arginine/glycine Amidinotransferase, Chain A"/>
    <property type="match status" value="1"/>
</dbReference>
<proteinExistence type="inferred from homology"/>
<comment type="subcellular location">
    <subcellularLocation>
        <location evidence="3">Cytoplasm</location>
    </subcellularLocation>
</comment>
<comment type="caution">
    <text evidence="4">The sequence shown here is derived from an EMBL/GenBank/DDBJ whole genome shotgun (WGS) entry which is preliminary data.</text>
</comment>
<comment type="similarity">
    <text evidence="1 3">Belongs to the arginine deiminase family.</text>
</comment>
<dbReference type="EC" id="3.5.3.6" evidence="3"/>
<evidence type="ECO:0000256" key="3">
    <source>
        <dbReference type="HAMAP-Rule" id="MF_00242"/>
    </source>
</evidence>
<protein>
    <recommendedName>
        <fullName evidence="3">Arginine deiminase</fullName>
        <shortName evidence="3">ADI</shortName>
        <ecNumber evidence="3">3.5.3.6</ecNumber>
    </recommendedName>
    <alternativeName>
        <fullName evidence="3">Arginine dihydrolase</fullName>
        <shortName evidence="3">AD</shortName>
    </alternativeName>
</protein>
<evidence type="ECO:0000313" key="4">
    <source>
        <dbReference type="EMBL" id="MCO1659920.1"/>
    </source>
</evidence>
<dbReference type="Gene3D" id="1.10.3930.10">
    <property type="entry name" value="Arginine deiminase"/>
    <property type="match status" value="1"/>
</dbReference>
<evidence type="ECO:0000256" key="1">
    <source>
        <dbReference type="ARBA" id="ARBA00010206"/>
    </source>
</evidence>
<dbReference type="Proteomes" id="UP001165283">
    <property type="component" value="Unassembled WGS sequence"/>
</dbReference>
<dbReference type="Pfam" id="PF02274">
    <property type="entry name" value="ADI"/>
    <property type="match status" value="1"/>
</dbReference>
<feature type="active site" description="Amidino-cysteine intermediate" evidence="3">
    <location>
        <position position="410"/>
    </location>
</feature>
<organism evidence="4 5">
    <name type="scientific">Pseudonocardia humida</name>
    <dbReference type="NCBI Taxonomy" id="2800819"/>
    <lineage>
        <taxon>Bacteria</taxon>
        <taxon>Bacillati</taxon>
        <taxon>Actinomycetota</taxon>
        <taxon>Actinomycetes</taxon>
        <taxon>Pseudonocardiales</taxon>
        <taxon>Pseudonocardiaceae</taxon>
        <taxon>Pseudonocardia</taxon>
    </lineage>
</organism>
<dbReference type="EMBL" id="JAGSOV010000073">
    <property type="protein sequence ID" value="MCO1659920.1"/>
    <property type="molecule type" value="Genomic_DNA"/>
</dbReference>
<keyword evidence="3" id="KW-0056">Arginine metabolism</keyword>
<dbReference type="PIRSF" id="PIRSF006356">
    <property type="entry name" value="Arg_deiminase"/>
    <property type="match status" value="1"/>
</dbReference>
<dbReference type="RefSeq" id="WP_252445043.1">
    <property type="nucleotide sequence ID" value="NZ_JAGSOV010000073.1"/>
</dbReference>
<keyword evidence="3" id="KW-0963">Cytoplasm</keyword>
<dbReference type="PANTHER" id="PTHR47271">
    <property type="entry name" value="ARGININE DEIMINASE"/>
    <property type="match status" value="1"/>
</dbReference>
<sequence>MSAAQGLAVQGLGLEVAVHSEIGALREVVVHRPGRELDRLTPANAADLLFDDVLWAERARVEHDAFVEVLRGHGVRVHLFAELLAQALATETGRGFAVARVCTDQRFGPALARELRALFTDADPVLLADFLIGGVLKSDLAPLTASSVVWQSLDIDDLVLAPLPNTLFQRDNSAWIGRGVAVNPMAKPARSRESINTRAVYRHHPLFADADFTSLYGDDDLDHAPATLEGGDIHVVADGVVMIGMGERTTPMGVELLARRLFAEGLAHRVLAVELPRARSAMHLDTVLTMVDVATFVAYPYFDQAAARLWLLTPSPDGDGVEVQQRSGLRAALAEAIEDDGVRILTAIEDRREAEREQWNDADNFLAIAPGVVLGYERNTTTNQMLRDHGVTVIPLAGSELGRGRGGARCMSCPIARDPVPSRQEPS</sequence>
<dbReference type="PRINTS" id="PR01466">
    <property type="entry name" value="ARGDEIMINASE"/>
</dbReference>
<accession>A0ABT1AA60</accession>
<gene>
    <name evidence="3" type="primary">arcA</name>
    <name evidence="4" type="ORF">KDL28_33155</name>
</gene>
<keyword evidence="5" id="KW-1185">Reference proteome</keyword>
<reference evidence="4" key="1">
    <citation type="submission" date="2021-04" db="EMBL/GenBank/DDBJ databases">
        <title>Pseudonocardia sp. nov., isolated from sandy soil of mangrove forest.</title>
        <authorList>
            <person name="Zan Z."/>
            <person name="Huang R."/>
            <person name="Liu W."/>
        </authorList>
    </citation>
    <scope>NUCLEOTIDE SEQUENCE</scope>
    <source>
        <strain evidence="4">S2-4</strain>
    </source>
</reference>
<dbReference type="SUPFAM" id="SSF55909">
    <property type="entry name" value="Pentein"/>
    <property type="match status" value="1"/>
</dbReference>
<dbReference type="GO" id="GO:0016990">
    <property type="term" value="F:arginine deiminase activity"/>
    <property type="evidence" value="ECO:0007669"/>
    <property type="project" value="UniProtKB-EC"/>
</dbReference>
<dbReference type="NCBIfam" id="NF002381">
    <property type="entry name" value="PRK01388.1"/>
    <property type="match status" value="1"/>
</dbReference>
<comment type="catalytic activity">
    <reaction evidence="3">
        <text>L-arginine + H2O = L-citrulline + NH4(+)</text>
        <dbReference type="Rhea" id="RHEA:19597"/>
        <dbReference type="ChEBI" id="CHEBI:15377"/>
        <dbReference type="ChEBI" id="CHEBI:28938"/>
        <dbReference type="ChEBI" id="CHEBI:32682"/>
        <dbReference type="ChEBI" id="CHEBI:57743"/>
        <dbReference type="EC" id="3.5.3.6"/>
    </reaction>
</comment>
<dbReference type="InterPro" id="IPR003876">
    <property type="entry name" value="Arg_deiminase"/>
</dbReference>
<evidence type="ECO:0000313" key="5">
    <source>
        <dbReference type="Proteomes" id="UP001165283"/>
    </source>
</evidence>
<keyword evidence="2 3" id="KW-0378">Hydrolase</keyword>
<name>A0ABT1AA60_9PSEU</name>
<evidence type="ECO:0000256" key="2">
    <source>
        <dbReference type="ARBA" id="ARBA00022801"/>
    </source>
</evidence>